<protein>
    <submittedName>
        <fullName evidence="2">TadE family type IV pilus minor pilin</fullName>
    </submittedName>
</protein>
<organism evidence="2 3">
    <name type="scientific">Rhodococcus jostii</name>
    <dbReference type="NCBI Taxonomy" id="132919"/>
    <lineage>
        <taxon>Bacteria</taxon>
        <taxon>Bacillati</taxon>
        <taxon>Actinomycetota</taxon>
        <taxon>Actinomycetes</taxon>
        <taxon>Mycobacteriales</taxon>
        <taxon>Nocardiaceae</taxon>
        <taxon>Rhodococcus</taxon>
    </lineage>
</organism>
<evidence type="ECO:0000256" key="1">
    <source>
        <dbReference type="SAM" id="Phobius"/>
    </source>
</evidence>
<evidence type="ECO:0000313" key="2">
    <source>
        <dbReference type="EMBL" id="MDV6285218.1"/>
    </source>
</evidence>
<keyword evidence="1" id="KW-1133">Transmembrane helix</keyword>
<sequence>MSAAENLRRSEAGGVTVEAAIAIASIVAVVVLCVGAITAATLHVRCVDSAREAARLAARGDRESAISTAAKVAPDGADVSVRTEGEFVVATVRARSPLLPLVNISAEAVAVLEPTVPGWSGGGR</sequence>
<accession>A0ABU4CPP3</accession>
<name>A0ABU4CPP3_RHOJO</name>
<evidence type="ECO:0000313" key="3">
    <source>
        <dbReference type="Proteomes" id="UP001185737"/>
    </source>
</evidence>
<dbReference type="NCBIfam" id="NF041390">
    <property type="entry name" value="TadE_Rv3655c"/>
    <property type="match status" value="1"/>
</dbReference>
<dbReference type="InterPro" id="IPR049790">
    <property type="entry name" value="Rv3655c/TadE"/>
</dbReference>
<dbReference type="EMBL" id="JAWLKA010000024">
    <property type="protein sequence ID" value="MDV6285218.1"/>
    <property type="molecule type" value="Genomic_DNA"/>
</dbReference>
<gene>
    <name evidence="2" type="ORF">R3Q59_32580</name>
</gene>
<comment type="caution">
    <text evidence="2">The sequence shown here is derived from an EMBL/GenBank/DDBJ whole genome shotgun (WGS) entry which is preliminary data.</text>
</comment>
<feature type="transmembrane region" description="Helical" evidence="1">
    <location>
        <begin position="20"/>
        <end position="42"/>
    </location>
</feature>
<keyword evidence="3" id="KW-1185">Reference proteome</keyword>
<dbReference type="Proteomes" id="UP001185737">
    <property type="component" value="Unassembled WGS sequence"/>
</dbReference>
<keyword evidence="1" id="KW-0472">Membrane</keyword>
<proteinExistence type="predicted"/>
<dbReference type="RefSeq" id="WP_283332841.1">
    <property type="nucleotide sequence ID" value="NZ_JAWLKA010000024.1"/>
</dbReference>
<reference evidence="2 3" key="1">
    <citation type="submission" date="2023-10" db="EMBL/GenBank/DDBJ databases">
        <title>Development of a sustainable strategy for remediation of hydrocarbon-contaminated territories based on the waste exchange concept.</title>
        <authorList>
            <person name="Krivoruchko A."/>
        </authorList>
    </citation>
    <scope>NUCLEOTIDE SEQUENCE [LARGE SCALE GENOMIC DNA]</scope>
    <source>
        <strain evidence="2 3">IEGM 60</strain>
    </source>
</reference>
<keyword evidence="1" id="KW-0812">Transmembrane</keyword>